<dbReference type="CDD" id="cd02909">
    <property type="entry name" value="cupin_pirin_N"/>
    <property type="match status" value="1"/>
</dbReference>
<dbReference type="PIRSF" id="PIRSF006232">
    <property type="entry name" value="Pirin"/>
    <property type="match status" value="1"/>
</dbReference>
<evidence type="ECO:0000256" key="1">
    <source>
        <dbReference type="ARBA" id="ARBA00008416"/>
    </source>
</evidence>
<accession>A0A0P0CY22</accession>
<gene>
    <name evidence="6" type="ORF">DC20_12135</name>
</gene>
<dbReference type="RefSeq" id="WP_062544072.1">
    <property type="nucleotide sequence ID" value="NZ_CP012643.1"/>
</dbReference>
<dbReference type="OrthoDB" id="321327at2"/>
<evidence type="ECO:0000259" key="5">
    <source>
        <dbReference type="Pfam" id="PF05726"/>
    </source>
</evidence>
<dbReference type="InterPro" id="IPR053186">
    <property type="entry name" value="QDO-related"/>
</dbReference>
<name>A0A0P0CY22_9BACT</name>
<dbReference type="KEGG" id="rti:DC20_12135"/>
<sequence length="284" mass="31591">MRSIKKIHKAEYSPIADLVTYSPLPSRSLQQIDPFLFLNHHGHQVYKPNNRGLPFGPHPHRGMETVTFILEGDIMHKDSGGHESVITGGGVQWMTAGRGLIHAEVSSSDFKKTGGPLEILQLWVNLPAKHKMTEPRYEGLQKDSIPTFTLDEGKVTVNMVSGSWDGHTGAFETLSDIVLSTVYFQPGGNLNVQVPAERNIFFYIIKGTLRVNGQEVPFRNLVEFNNDAPELTVEASEDSILLFGHAVPFNEPVVAQGPFVMNTQAEIHQAYADYQQGKFGSWNH</sequence>
<evidence type="ECO:0000256" key="3">
    <source>
        <dbReference type="RuleBase" id="RU003457"/>
    </source>
</evidence>
<dbReference type="InterPro" id="IPR014710">
    <property type="entry name" value="RmlC-like_jellyroll"/>
</dbReference>
<dbReference type="PANTHER" id="PTHR43594">
    <property type="entry name" value="QUERCETIN 2,3-DIOXYGENASE"/>
    <property type="match status" value="1"/>
</dbReference>
<evidence type="ECO:0000256" key="2">
    <source>
        <dbReference type="PIRSR" id="PIRSR006232-1"/>
    </source>
</evidence>
<dbReference type="EMBL" id="CP012643">
    <property type="protein sequence ID" value="ALI99586.1"/>
    <property type="molecule type" value="Genomic_DNA"/>
</dbReference>
<keyword evidence="7" id="KW-1185">Reference proteome</keyword>
<dbReference type="Proteomes" id="UP000061382">
    <property type="component" value="Chromosome"/>
</dbReference>
<feature type="binding site" evidence="2">
    <location>
        <position position="104"/>
    </location>
    <ligand>
        <name>Fe cation</name>
        <dbReference type="ChEBI" id="CHEBI:24875"/>
    </ligand>
</feature>
<feature type="domain" description="Pirin N-terminal" evidence="4">
    <location>
        <begin position="27"/>
        <end position="124"/>
    </location>
</feature>
<dbReference type="Pfam" id="PF05726">
    <property type="entry name" value="Pirin_C"/>
    <property type="match status" value="1"/>
</dbReference>
<dbReference type="InterPro" id="IPR003829">
    <property type="entry name" value="Pirin_N_dom"/>
</dbReference>
<dbReference type="Pfam" id="PF02678">
    <property type="entry name" value="Pirin"/>
    <property type="match status" value="1"/>
</dbReference>
<feature type="domain" description="Pirin C-terminal" evidence="5">
    <location>
        <begin position="184"/>
        <end position="280"/>
    </location>
</feature>
<dbReference type="PANTHER" id="PTHR43594:SF1">
    <property type="entry name" value="QUERCETIN 2,3-DIOXYGENASE PA2418-RELATED"/>
    <property type="match status" value="1"/>
</dbReference>
<dbReference type="InterPro" id="IPR008778">
    <property type="entry name" value="Pirin_C_dom"/>
</dbReference>
<feature type="binding site" evidence="2">
    <location>
        <position position="58"/>
    </location>
    <ligand>
        <name>Fe cation</name>
        <dbReference type="ChEBI" id="CHEBI:24875"/>
    </ligand>
</feature>
<comment type="similarity">
    <text evidence="1 3">Belongs to the pirin family.</text>
</comment>
<comment type="cofactor">
    <cofactor evidence="2">
        <name>Fe cation</name>
        <dbReference type="ChEBI" id="CHEBI:24875"/>
    </cofactor>
    <text evidence="2">Binds 1 Fe cation per subunit.</text>
</comment>
<dbReference type="PATRIC" id="fig|512763.3.peg.2662"/>
<feature type="binding site" evidence="2">
    <location>
        <position position="102"/>
    </location>
    <ligand>
        <name>Fe cation</name>
        <dbReference type="ChEBI" id="CHEBI:24875"/>
    </ligand>
</feature>
<dbReference type="Gene3D" id="2.60.120.10">
    <property type="entry name" value="Jelly Rolls"/>
    <property type="match status" value="2"/>
</dbReference>
<reference evidence="6 7" key="1">
    <citation type="submission" date="2015-08" db="EMBL/GenBank/DDBJ databases">
        <title>Complete genome sequence of Rufibacter tibetensis strain 1351t, a radiation-resistant bacterium from tibet plateau.</title>
        <authorList>
            <person name="Dai J."/>
        </authorList>
    </citation>
    <scope>NUCLEOTIDE SEQUENCE [LARGE SCALE GENOMIC DNA]</scope>
    <source>
        <strain evidence="6 7">1351</strain>
    </source>
</reference>
<protein>
    <submittedName>
        <fullName evidence="6">Nuclease PIN</fullName>
    </submittedName>
</protein>
<evidence type="ECO:0000259" key="4">
    <source>
        <dbReference type="Pfam" id="PF02678"/>
    </source>
</evidence>
<dbReference type="InterPro" id="IPR011051">
    <property type="entry name" value="RmlC_Cupin_sf"/>
</dbReference>
<organism evidence="6 7">
    <name type="scientific">Rufibacter tibetensis</name>
    <dbReference type="NCBI Taxonomy" id="512763"/>
    <lineage>
        <taxon>Bacteria</taxon>
        <taxon>Pseudomonadati</taxon>
        <taxon>Bacteroidota</taxon>
        <taxon>Cytophagia</taxon>
        <taxon>Cytophagales</taxon>
        <taxon>Hymenobacteraceae</taxon>
        <taxon>Rufibacter</taxon>
    </lineage>
</organism>
<dbReference type="GO" id="GO:0046872">
    <property type="term" value="F:metal ion binding"/>
    <property type="evidence" value="ECO:0007669"/>
    <property type="project" value="UniProtKB-KW"/>
</dbReference>
<dbReference type="CDD" id="cd02247">
    <property type="entry name" value="cupin_pirin_C"/>
    <property type="match status" value="1"/>
</dbReference>
<keyword evidence="2" id="KW-0479">Metal-binding</keyword>
<evidence type="ECO:0000313" key="6">
    <source>
        <dbReference type="EMBL" id="ALI99586.1"/>
    </source>
</evidence>
<dbReference type="AlphaFoldDB" id="A0A0P0CY22"/>
<dbReference type="InterPro" id="IPR012093">
    <property type="entry name" value="Pirin"/>
</dbReference>
<feature type="binding site" evidence="2">
    <location>
        <position position="60"/>
    </location>
    <ligand>
        <name>Fe cation</name>
        <dbReference type="ChEBI" id="CHEBI:24875"/>
    </ligand>
</feature>
<dbReference type="SUPFAM" id="SSF51182">
    <property type="entry name" value="RmlC-like cupins"/>
    <property type="match status" value="1"/>
</dbReference>
<proteinExistence type="inferred from homology"/>
<evidence type="ECO:0000313" key="7">
    <source>
        <dbReference type="Proteomes" id="UP000061382"/>
    </source>
</evidence>
<keyword evidence="2" id="KW-0408">Iron</keyword>